<dbReference type="InterPro" id="IPR033121">
    <property type="entry name" value="PEPTIDASE_A1"/>
</dbReference>
<feature type="non-terminal residue" evidence="3">
    <location>
        <position position="1"/>
    </location>
</feature>
<organism evidence="3 4">
    <name type="scientific">Trifolium medium</name>
    <dbReference type="NCBI Taxonomy" id="97028"/>
    <lineage>
        <taxon>Eukaryota</taxon>
        <taxon>Viridiplantae</taxon>
        <taxon>Streptophyta</taxon>
        <taxon>Embryophyta</taxon>
        <taxon>Tracheophyta</taxon>
        <taxon>Spermatophyta</taxon>
        <taxon>Magnoliopsida</taxon>
        <taxon>eudicotyledons</taxon>
        <taxon>Gunneridae</taxon>
        <taxon>Pentapetalae</taxon>
        <taxon>rosids</taxon>
        <taxon>fabids</taxon>
        <taxon>Fabales</taxon>
        <taxon>Fabaceae</taxon>
        <taxon>Papilionoideae</taxon>
        <taxon>50 kb inversion clade</taxon>
        <taxon>NPAAA clade</taxon>
        <taxon>Hologalegina</taxon>
        <taxon>IRL clade</taxon>
        <taxon>Trifolieae</taxon>
        <taxon>Trifolium</taxon>
    </lineage>
</organism>
<dbReference type="Pfam" id="PF14543">
    <property type="entry name" value="TAXi_N"/>
    <property type="match status" value="1"/>
</dbReference>
<accession>A0A392P2I2</accession>
<dbReference type="AlphaFoldDB" id="A0A392P2I2"/>
<dbReference type="Gene3D" id="2.40.70.10">
    <property type="entry name" value="Acid Proteases"/>
    <property type="match status" value="1"/>
</dbReference>
<feature type="domain" description="Peptidase A1" evidence="2">
    <location>
        <begin position="1"/>
        <end position="66"/>
    </location>
</feature>
<evidence type="ECO:0000256" key="1">
    <source>
        <dbReference type="ARBA" id="ARBA00007447"/>
    </source>
</evidence>
<dbReference type="Proteomes" id="UP000265520">
    <property type="component" value="Unassembled WGS sequence"/>
</dbReference>
<name>A0A392P2I2_9FABA</name>
<dbReference type="SUPFAM" id="SSF50630">
    <property type="entry name" value="Acid proteases"/>
    <property type="match status" value="1"/>
</dbReference>
<dbReference type="InterPro" id="IPR032861">
    <property type="entry name" value="TAXi_N"/>
</dbReference>
<dbReference type="GO" id="GO:0008233">
    <property type="term" value="F:peptidase activity"/>
    <property type="evidence" value="ECO:0007669"/>
    <property type="project" value="UniProtKB-KW"/>
</dbReference>
<keyword evidence="3" id="KW-0378">Hydrolase</keyword>
<evidence type="ECO:0000259" key="2">
    <source>
        <dbReference type="PROSITE" id="PS51767"/>
    </source>
</evidence>
<dbReference type="GO" id="GO:0006508">
    <property type="term" value="P:proteolysis"/>
    <property type="evidence" value="ECO:0007669"/>
    <property type="project" value="UniProtKB-KW"/>
</dbReference>
<feature type="non-terminal residue" evidence="3">
    <location>
        <position position="66"/>
    </location>
</feature>
<keyword evidence="4" id="KW-1185">Reference proteome</keyword>
<sequence>YADGSSAAGFFGTDTITVNLTNGRKGKLQNLTIGCTQSMANGVSFTEDTGGILGLGLAKDSFVEKA</sequence>
<dbReference type="EMBL" id="LXQA010029076">
    <property type="protein sequence ID" value="MCH95146.1"/>
    <property type="molecule type" value="Genomic_DNA"/>
</dbReference>
<keyword evidence="3" id="KW-0645">Protease</keyword>
<dbReference type="InterPro" id="IPR021109">
    <property type="entry name" value="Peptidase_aspartic_dom_sf"/>
</dbReference>
<evidence type="ECO:0000313" key="3">
    <source>
        <dbReference type="EMBL" id="MCI05962.1"/>
    </source>
</evidence>
<protein>
    <submittedName>
        <fullName evidence="3">Protein ASPARTIC PROTEASE IN GUARD CELL 1-like</fullName>
    </submittedName>
</protein>
<comment type="caution">
    <text evidence="3">The sequence shown here is derived from an EMBL/GenBank/DDBJ whole genome shotgun (WGS) entry which is preliminary data.</text>
</comment>
<dbReference type="PROSITE" id="PS51767">
    <property type="entry name" value="PEPTIDASE_A1"/>
    <property type="match status" value="1"/>
</dbReference>
<dbReference type="EMBL" id="LXQA010060285">
    <property type="protein sequence ID" value="MCI05962.1"/>
    <property type="molecule type" value="Genomic_DNA"/>
</dbReference>
<evidence type="ECO:0000313" key="4">
    <source>
        <dbReference type="Proteomes" id="UP000265520"/>
    </source>
</evidence>
<proteinExistence type="inferred from homology"/>
<comment type="similarity">
    <text evidence="1">Belongs to the peptidase A1 family.</text>
</comment>
<reference evidence="3 4" key="1">
    <citation type="journal article" date="2018" name="Front. Plant Sci.">
        <title>Red Clover (Trifolium pratense) and Zigzag Clover (T. medium) - A Picture of Genomic Similarities and Differences.</title>
        <authorList>
            <person name="Dluhosova J."/>
            <person name="Istvanek J."/>
            <person name="Nedelnik J."/>
            <person name="Repkova J."/>
        </authorList>
    </citation>
    <scope>NUCLEOTIDE SEQUENCE [LARGE SCALE GENOMIC DNA]</scope>
    <source>
        <strain evidence="3">10/8</strain>
        <strain evidence="4">cv. 10/8</strain>
        <tissue evidence="3">Leaf</tissue>
    </source>
</reference>